<reference evidence="1" key="1">
    <citation type="submission" date="2014-01" db="EMBL/GenBank/DDBJ databases">
        <authorList>
            <person name="Brown-Elliot B."/>
            <person name="Wallace R."/>
            <person name="Lenaerts A."/>
            <person name="Ordway D."/>
            <person name="DeGroote M.A."/>
            <person name="Parker T."/>
            <person name="Sizemore C."/>
            <person name="Tallon L.J."/>
            <person name="Sadzewicz L.K."/>
            <person name="Sengamalay N."/>
            <person name="Fraser C.M."/>
            <person name="Hine E."/>
            <person name="Shefchek K.A."/>
            <person name="Das S.P."/>
            <person name="Tettelin H."/>
        </authorList>
    </citation>
    <scope>NUCLEOTIDE SEQUENCE [LARGE SCALE GENOMIC DNA]</scope>
    <source>
        <strain evidence="1">4042</strain>
    </source>
</reference>
<sequence>MPAGRSSAAAAVTIAVRAVADEPTARLVAPFVAVAPTAIWIAVSADGYFAGSPRGLLRCWRWRYAVWFGFRAWSPPGLGCCSAGRCFSITGWR</sequence>
<dbReference type="EMBL" id="JAOB01000033">
    <property type="protein sequence ID" value="EUA52408.1"/>
    <property type="molecule type" value="Genomic_DNA"/>
</dbReference>
<evidence type="ECO:0000313" key="1">
    <source>
        <dbReference type="EMBL" id="EUA52408.1"/>
    </source>
</evidence>
<organism evidence="1">
    <name type="scientific">Mycobacterium xenopi 4042</name>
    <dbReference type="NCBI Taxonomy" id="1299334"/>
    <lineage>
        <taxon>Bacteria</taxon>
        <taxon>Bacillati</taxon>
        <taxon>Actinomycetota</taxon>
        <taxon>Actinomycetes</taxon>
        <taxon>Mycobacteriales</taxon>
        <taxon>Mycobacteriaceae</taxon>
        <taxon>Mycobacterium</taxon>
    </lineage>
</organism>
<comment type="caution">
    <text evidence="1">The sequence shown here is derived from an EMBL/GenBank/DDBJ whole genome shotgun (WGS) entry which is preliminary data.</text>
</comment>
<proteinExistence type="predicted"/>
<accession>X8CAC8</accession>
<name>X8CAC8_MYCXE</name>
<gene>
    <name evidence="1" type="ORF">I553_2595</name>
</gene>
<dbReference type="AlphaFoldDB" id="X8CAC8"/>
<dbReference type="PATRIC" id="fig|1299334.3.peg.3701"/>
<protein>
    <submittedName>
        <fullName evidence="1">Uncharacterized protein</fullName>
    </submittedName>
</protein>